<sequence length="501" mass="57358">MEESVLGESHRRNSRSRNNDLYRETFRVIRNRLRKYSYISALSAFATRTVPAGSSHEAVISQLPWVADRIVLCLLRDDRRLYGHRPLPESEVEHCIHWAFTTLNQGLAIVGQLPLELLLRSTLLAQLPYQSGFEFDAFARQFDLAERLTPDSRLRRYLQTALGMPLFDFLELALYFWTKSTGTMVDFADSRHWPAVKRSFPEEVMKSFFARVMRSQERLREELGEPHVDEWHQPVLLYRTPFATVGSQEFFFGGHNLRRNLEHAFSDLIAVSEDSGVRQAFDQHLEAYVGDALRRVPGEVLDEKSTRQRFGVKGKCCDYSQVDDGNIVLLEVKNKWLAHDMPAVAGAKAYQRRLEPTVLKGQLQLANVAAQIRANPVYADFRVWQILVTSSDLVFGNARILWDGASDEQTPVILSVDQLDRVLEAVRLGHCTLASFLADLAERNSDPSTSLFLPEMLLRHEPYIKGLHSEHLDPLYERLAQRLAKRIGDENVRLGSIPLRC</sequence>
<keyword evidence="2" id="KW-1185">Reference proteome</keyword>
<evidence type="ECO:0000313" key="1">
    <source>
        <dbReference type="EMBL" id="VVD59042.1"/>
    </source>
</evidence>
<reference evidence="1 2" key="1">
    <citation type="submission" date="2019-08" db="EMBL/GenBank/DDBJ databases">
        <authorList>
            <person name="Peeters C."/>
        </authorList>
    </citation>
    <scope>NUCLEOTIDE SEQUENCE [LARGE SCALE GENOMIC DNA]</scope>
    <source>
        <strain evidence="1 2">LMG 31112</strain>
    </source>
</reference>
<organism evidence="1 2">
    <name type="scientific">Pandoraea horticolens</name>
    <dbReference type="NCBI Taxonomy" id="2508298"/>
    <lineage>
        <taxon>Bacteria</taxon>
        <taxon>Pseudomonadati</taxon>
        <taxon>Pseudomonadota</taxon>
        <taxon>Betaproteobacteria</taxon>
        <taxon>Burkholderiales</taxon>
        <taxon>Burkholderiaceae</taxon>
        <taxon>Pandoraea</taxon>
    </lineage>
</organism>
<gene>
    <name evidence="1" type="ORF">PHO31112_00004</name>
</gene>
<protein>
    <submittedName>
        <fullName evidence="1">Uncharacterized protein</fullName>
    </submittedName>
</protein>
<proteinExistence type="predicted"/>
<dbReference type="AlphaFoldDB" id="A0A5E4R941"/>
<dbReference type="EMBL" id="CABPSM010000001">
    <property type="protein sequence ID" value="VVD59042.1"/>
    <property type="molecule type" value="Genomic_DNA"/>
</dbReference>
<name>A0A5E4R941_9BURK</name>
<accession>A0A5E4R941</accession>
<dbReference type="Proteomes" id="UP000343317">
    <property type="component" value="Unassembled WGS sequence"/>
</dbReference>
<evidence type="ECO:0000313" key="2">
    <source>
        <dbReference type="Proteomes" id="UP000343317"/>
    </source>
</evidence>